<evidence type="ECO:0000256" key="4">
    <source>
        <dbReference type="ARBA" id="ARBA00022475"/>
    </source>
</evidence>
<evidence type="ECO:0000256" key="8">
    <source>
        <dbReference type="ARBA" id="ARBA00022989"/>
    </source>
</evidence>
<evidence type="ECO:0000256" key="1">
    <source>
        <dbReference type="ARBA" id="ARBA00002254"/>
    </source>
</evidence>
<dbReference type="GO" id="GO:0071978">
    <property type="term" value="P:bacterial-type flagellum-dependent swarming motility"/>
    <property type="evidence" value="ECO:0007669"/>
    <property type="project" value="TreeGrafter"/>
</dbReference>
<protein>
    <recommendedName>
        <fullName evidence="10">Flagellar protein FliL</fullName>
    </recommendedName>
</protein>
<dbReference type="PANTHER" id="PTHR35091">
    <property type="entry name" value="FLAGELLAR PROTEIN FLIL"/>
    <property type="match status" value="1"/>
</dbReference>
<dbReference type="GO" id="GO:0005886">
    <property type="term" value="C:plasma membrane"/>
    <property type="evidence" value="ECO:0007669"/>
    <property type="project" value="UniProtKB-SubCell"/>
</dbReference>
<dbReference type="EMBL" id="JWLW01000056">
    <property type="protein sequence ID" value="KHT46346.1"/>
    <property type="molecule type" value="Genomic_DNA"/>
</dbReference>
<evidence type="ECO:0000256" key="9">
    <source>
        <dbReference type="ARBA" id="ARBA00023136"/>
    </source>
</evidence>
<keyword evidence="5 10" id="KW-0145">Chemotaxis</keyword>
<comment type="caution">
    <text evidence="12">The sequence shown here is derived from an EMBL/GenBank/DDBJ whole genome shotgun (WGS) entry which is preliminary data.</text>
</comment>
<evidence type="ECO:0000256" key="2">
    <source>
        <dbReference type="ARBA" id="ARBA00004162"/>
    </source>
</evidence>
<keyword evidence="8" id="KW-1133">Transmembrane helix</keyword>
<dbReference type="InterPro" id="IPR005503">
    <property type="entry name" value="FliL"/>
</dbReference>
<keyword evidence="6" id="KW-0812">Transmembrane</keyword>
<keyword evidence="12" id="KW-0282">Flagellum</keyword>
<feature type="chain" id="PRO_5002099822" description="Flagellar protein FliL" evidence="11">
    <location>
        <begin position="25"/>
        <end position="137"/>
    </location>
</feature>
<keyword evidence="9 10" id="KW-0472">Membrane</keyword>
<evidence type="ECO:0000256" key="10">
    <source>
        <dbReference type="RuleBase" id="RU364125"/>
    </source>
</evidence>
<dbReference type="GO" id="GO:0009425">
    <property type="term" value="C:bacterial-type flagellum basal body"/>
    <property type="evidence" value="ECO:0007669"/>
    <property type="project" value="InterPro"/>
</dbReference>
<organism evidence="12 13">
    <name type="scientific">Alteromonas marina</name>
    <dbReference type="NCBI Taxonomy" id="203795"/>
    <lineage>
        <taxon>Bacteria</taxon>
        <taxon>Pseudomonadati</taxon>
        <taxon>Pseudomonadota</taxon>
        <taxon>Gammaproteobacteria</taxon>
        <taxon>Alteromonadales</taxon>
        <taxon>Alteromonadaceae</taxon>
        <taxon>Alteromonas/Salinimonas group</taxon>
        <taxon>Alteromonas</taxon>
    </lineage>
</organism>
<evidence type="ECO:0000256" key="11">
    <source>
        <dbReference type="SAM" id="SignalP"/>
    </source>
</evidence>
<evidence type="ECO:0000256" key="3">
    <source>
        <dbReference type="ARBA" id="ARBA00008281"/>
    </source>
</evidence>
<dbReference type="GO" id="GO:0006935">
    <property type="term" value="P:chemotaxis"/>
    <property type="evidence" value="ECO:0007669"/>
    <property type="project" value="UniProtKB-KW"/>
</dbReference>
<comment type="subcellular location">
    <subcellularLocation>
        <location evidence="10">Cell inner membrane</location>
    </subcellularLocation>
    <subcellularLocation>
        <location evidence="2">Cell membrane</location>
        <topology evidence="2">Single-pass membrane protein</topology>
    </subcellularLocation>
</comment>
<evidence type="ECO:0000256" key="5">
    <source>
        <dbReference type="ARBA" id="ARBA00022500"/>
    </source>
</evidence>
<keyword evidence="12" id="KW-0966">Cell projection</keyword>
<dbReference type="Pfam" id="PF03748">
    <property type="entry name" value="FliL"/>
    <property type="match status" value="1"/>
</dbReference>
<keyword evidence="13" id="KW-1185">Reference proteome</keyword>
<dbReference type="RefSeq" id="WP_039222476.1">
    <property type="nucleotide sequence ID" value="NZ_JWLW01000056.1"/>
</dbReference>
<keyword evidence="11" id="KW-0732">Signal</keyword>
<feature type="signal peptide" evidence="11">
    <location>
        <begin position="1"/>
        <end position="24"/>
    </location>
</feature>
<comment type="function">
    <text evidence="1 10">Controls the rotational direction of flagella during chemotaxis.</text>
</comment>
<name>A0A0B3YWJ2_9ALTE</name>
<comment type="similarity">
    <text evidence="3 10">Belongs to the FliL family.</text>
</comment>
<dbReference type="PROSITE" id="PS51257">
    <property type="entry name" value="PROKAR_LIPOPROTEIN"/>
    <property type="match status" value="1"/>
</dbReference>
<evidence type="ECO:0000313" key="12">
    <source>
        <dbReference type="EMBL" id="KHT46346.1"/>
    </source>
</evidence>
<evidence type="ECO:0000256" key="7">
    <source>
        <dbReference type="ARBA" id="ARBA00022779"/>
    </source>
</evidence>
<dbReference type="OrthoDB" id="5588622at2"/>
<evidence type="ECO:0000256" key="6">
    <source>
        <dbReference type="ARBA" id="ARBA00022692"/>
    </source>
</evidence>
<keyword evidence="12" id="KW-0969">Cilium</keyword>
<dbReference type="PANTHER" id="PTHR35091:SF5">
    <property type="entry name" value="FLAGELLAR PROTEIN FLIL"/>
    <property type="match status" value="1"/>
</dbReference>
<dbReference type="Proteomes" id="UP000031197">
    <property type="component" value="Unassembled WGS sequence"/>
</dbReference>
<gene>
    <name evidence="12" type="ORF">RJ41_14875</name>
</gene>
<reference evidence="12 13" key="1">
    <citation type="submission" date="2014-12" db="EMBL/GenBank/DDBJ databases">
        <title>Genome sequencing of Alteromonas marina AD001.</title>
        <authorList>
            <person name="Adrian T.G.S."/>
            <person name="Chan K.G."/>
        </authorList>
    </citation>
    <scope>NUCLEOTIDE SEQUENCE [LARGE SCALE GENOMIC DNA]</scope>
    <source>
        <strain evidence="12 13">AD001</strain>
    </source>
</reference>
<keyword evidence="10" id="KW-0997">Cell inner membrane</keyword>
<dbReference type="AlphaFoldDB" id="A0A0B3YWJ2"/>
<accession>A0A0B3YWJ2</accession>
<proteinExistence type="inferred from homology"/>
<evidence type="ECO:0000313" key="13">
    <source>
        <dbReference type="Proteomes" id="UP000031197"/>
    </source>
</evidence>
<sequence length="137" mass="15432">MFKSLVLRVFAVSLFVFGCSSALAQDKANYAYLGLEPEIVTNYISDSAQKLGYVRVSLELMIHDVNQLEIAEHHMPLLRSTAIEIFGQQPAEKVKSLTGREDIRRAILKALQEHMQQETGGEVIKNVIFTKYLYQGA</sequence>
<keyword evidence="7 10" id="KW-0283">Flagellar rotation</keyword>
<keyword evidence="4" id="KW-1003">Cell membrane</keyword>